<reference evidence="3 4" key="2">
    <citation type="submission" date="2018-11" db="EMBL/GenBank/DDBJ databases">
        <authorList>
            <consortium name="Pathogen Informatics"/>
        </authorList>
    </citation>
    <scope>NUCLEOTIDE SEQUENCE [LARGE SCALE GENOMIC DNA]</scope>
</reference>
<accession>A0A0N5CVP1</accession>
<protein>
    <submittedName>
        <fullName evidence="5">Protein kinase domain-containing protein</fullName>
    </submittedName>
</protein>
<dbReference type="PANTHER" id="PTHR11324">
    <property type="entry name" value="IL16-RELATED"/>
    <property type="match status" value="1"/>
</dbReference>
<dbReference type="CDD" id="cd00136">
    <property type="entry name" value="PDZ_canonical"/>
    <property type="match status" value="1"/>
</dbReference>
<feature type="domain" description="PDZ" evidence="2">
    <location>
        <begin position="1219"/>
        <end position="1291"/>
    </location>
</feature>
<keyword evidence="4" id="KW-1185">Reference proteome</keyword>
<proteinExistence type="predicted"/>
<dbReference type="InterPro" id="IPR036034">
    <property type="entry name" value="PDZ_sf"/>
</dbReference>
<feature type="domain" description="PDZ" evidence="2">
    <location>
        <begin position="1082"/>
        <end position="1175"/>
    </location>
</feature>
<dbReference type="OMA" id="IKHKPTY"/>
<dbReference type="PANTHER" id="PTHR11324:SF16">
    <property type="entry name" value="PDZ DOMAIN-CONTAINING PROTEIN 2"/>
    <property type="match status" value="1"/>
</dbReference>
<evidence type="ECO:0000313" key="4">
    <source>
        <dbReference type="Proteomes" id="UP000276776"/>
    </source>
</evidence>
<dbReference type="Gene3D" id="2.30.42.10">
    <property type="match status" value="2"/>
</dbReference>
<sequence length="1305" mass="144129">MSCFFIQKAQHVARRKGRVVEEDISNYVYLKELLLSLRMKMTLELNTSSLSSSLRPTNAVNNFIPSNSAVSKTTGSSNSHSPSSNDSGFHGDHSLKQQHQPSHGSKSRANIKHKPTYVSVFASDPDPSSPLFDEFDRHFAANRPNFLKDALRLPLQDNEDIRSPSSAISAPLIAPSRQSISPPYVTTSMTSHSESNLYDKSSRSSNLNSEQVQLPFETNTSPITSGTSQVQLHNECYLSPFSTTSFSKKFAKDMNRHCTLAVDDDIEDESRKNSSCLVEKNKSEASQVQLYPKINENESGEERIKSGLSTSSLIVEPEATCATLSKSMDLPTTALYHSNESSHFDESEKKLENSTGKALHDSSTSIDNQPPFHQMLKFSAEPTLVDVKSSSVSSVSYMSDPDSPIQSDITPKIIPVVVLCPSKTIPQFGEGRCETSVEEPPLQILSRDLEFVTKPGILQVNSDKCTSCKDCHDSDAEFNRAMKSKSDVNTETVRFTSFVPTTKFRPSLPHLSNQLANADEESSSSTTTLSPANFTQITSAASRITRFSRDSAYLLPEKSLESPANTASLQKFEPLPSKMDSYEHKKTDSLKETPSSESLKTITKSNRSSLAQSTNFCAEESANFSKTSISLARNSRSSIFEHSPPDLTLSEKTLSFTSKNSDSSDFEKSKYQQSSDRMIPTTTRSNEKSEKSMVSFISRRARDSEKSVPFSQLIEKLCQYQFTKADNGVIPKPKPIQHTTSSNVSVVKETKAGKVSFLKGTSVNSITAPAKSIHAFIERKSPTAETSRSKFGAIQGNFNASSKAGTPFAKAKATFEKDAGLETAISSGVDKEICTDIERNVETEDSTNIEVATLKQKDLPEKSLSVREKDSEAIEHSLLSKENTVTKISMKDIKNNPIQECYSQRKSLSTNLRSTGISEAREEKLDKENGFVNIRNEDVEKVIQQKCIAKETNYRNQATRQEAVSVKSTAGGLDFSRFEDITADDVIGRPLEADEAEHVALQTFREVTSGDELHSRCQPSESEVRHNFQISLSNEIVEIFQIFLKFCYYNCVLLFRKHHPEFQLLECKNLLHDKFVDYEIFKVILKRSASNPEGSVGVTLSSAASGDRYISVSFIEGIVQRVISGSIADRSDLIEKGDRVFFVQGHSTKQMSAADARILIKQKTEHVVFVLGRLKSKLLDASVEPTKFMSGGKTILIGHCVQKITADPNLFNYSTDVEEVVLTKGNLGVGLALDGGRGSMFGDRPIVIKRVFEGGSAARSGRIKVGDQVTTIDGIDIRGMSYLEATKTLRSRPEGPLKFAVLHRL</sequence>
<feature type="region of interest" description="Disordered" evidence="1">
    <location>
        <begin position="65"/>
        <end position="111"/>
    </location>
</feature>
<feature type="compositionally biased region" description="Polar residues" evidence="1">
    <location>
        <begin position="592"/>
        <end position="606"/>
    </location>
</feature>
<feature type="region of interest" description="Disordered" evidence="1">
    <location>
        <begin position="657"/>
        <end position="691"/>
    </location>
</feature>
<dbReference type="Pfam" id="PF00595">
    <property type="entry name" value="PDZ"/>
    <property type="match status" value="2"/>
</dbReference>
<reference evidence="5" key="1">
    <citation type="submission" date="2017-02" db="UniProtKB">
        <authorList>
            <consortium name="WormBaseParasite"/>
        </authorList>
    </citation>
    <scope>IDENTIFICATION</scope>
</reference>
<feature type="region of interest" description="Disordered" evidence="1">
    <location>
        <begin position="563"/>
        <end position="606"/>
    </location>
</feature>
<dbReference type="PROSITE" id="PS50106">
    <property type="entry name" value="PDZ"/>
    <property type="match status" value="2"/>
</dbReference>
<dbReference type="WBParaSite" id="TCLT_0000438601-mRNA-1">
    <property type="protein sequence ID" value="TCLT_0000438601-mRNA-1"/>
    <property type="gene ID" value="TCLT_0000438601"/>
</dbReference>
<dbReference type="InterPro" id="IPR001478">
    <property type="entry name" value="PDZ"/>
</dbReference>
<dbReference type="OrthoDB" id="42382at2759"/>
<feature type="region of interest" description="Disordered" evidence="1">
    <location>
        <begin position="179"/>
        <end position="204"/>
    </location>
</feature>
<dbReference type="STRING" id="103827.A0A0N5CVP1"/>
<name>A0A0N5CVP1_THECL</name>
<dbReference type="Proteomes" id="UP000276776">
    <property type="component" value="Unassembled WGS sequence"/>
</dbReference>
<dbReference type="SMART" id="SM00228">
    <property type="entry name" value="PDZ"/>
    <property type="match status" value="2"/>
</dbReference>
<dbReference type="SUPFAM" id="SSF50156">
    <property type="entry name" value="PDZ domain-like"/>
    <property type="match status" value="2"/>
</dbReference>
<gene>
    <name evidence="3" type="ORF">TCLT_LOCUS4375</name>
</gene>
<dbReference type="EMBL" id="UYYF01004286">
    <property type="protein sequence ID" value="VDN01474.1"/>
    <property type="molecule type" value="Genomic_DNA"/>
</dbReference>
<feature type="compositionally biased region" description="Polar residues" evidence="1">
    <location>
        <begin position="671"/>
        <end position="684"/>
    </location>
</feature>
<feature type="compositionally biased region" description="Basic and acidic residues" evidence="1">
    <location>
        <begin position="580"/>
        <end position="591"/>
    </location>
</feature>
<feature type="compositionally biased region" description="Low complexity" evidence="1">
    <location>
        <begin position="71"/>
        <end position="88"/>
    </location>
</feature>
<evidence type="ECO:0000259" key="2">
    <source>
        <dbReference type="PROSITE" id="PS50106"/>
    </source>
</evidence>
<evidence type="ECO:0000313" key="5">
    <source>
        <dbReference type="WBParaSite" id="TCLT_0000438601-mRNA-1"/>
    </source>
</evidence>
<evidence type="ECO:0000256" key="1">
    <source>
        <dbReference type="SAM" id="MobiDB-lite"/>
    </source>
</evidence>
<evidence type="ECO:0000313" key="3">
    <source>
        <dbReference type="EMBL" id="VDN01474.1"/>
    </source>
</evidence>
<organism evidence="5">
    <name type="scientific">Thelazia callipaeda</name>
    <name type="common">Oriental eyeworm</name>
    <name type="synonym">Parasitic nematode</name>
    <dbReference type="NCBI Taxonomy" id="103827"/>
    <lineage>
        <taxon>Eukaryota</taxon>
        <taxon>Metazoa</taxon>
        <taxon>Ecdysozoa</taxon>
        <taxon>Nematoda</taxon>
        <taxon>Chromadorea</taxon>
        <taxon>Rhabditida</taxon>
        <taxon>Spirurina</taxon>
        <taxon>Spiruromorpha</taxon>
        <taxon>Thelazioidea</taxon>
        <taxon>Thelaziidae</taxon>
        <taxon>Thelazia</taxon>
    </lineage>
</organism>